<accession>A0A485L3N1</accession>
<dbReference type="Proteomes" id="UP000332933">
    <property type="component" value="Unassembled WGS sequence"/>
</dbReference>
<dbReference type="OrthoDB" id="42532at2759"/>
<proteinExistence type="predicted"/>
<dbReference type="EMBL" id="VJMH01005679">
    <property type="protein sequence ID" value="KAF0693559.1"/>
    <property type="molecule type" value="Genomic_DNA"/>
</dbReference>
<name>A0A485L3N1_9STRA</name>
<dbReference type="AlphaFoldDB" id="A0A485L3N1"/>
<evidence type="ECO:0000313" key="3">
    <source>
        <dbReference type="Proteomes" id="UP000332933"/>
    </source>
</evidence>
<evidence type="ECO:0000313" key="2">
    <source>
        <dbReference type="EMBL" id="VFT92226.1"/>
    </source>
</evidence>
<keyword evidence="3" id="KW-1185">Reference proteome</keyword>
<reference evidence="2 3" key="1">
    <citation type="submission" date="2019-03" db="EMBL/GenBank/DDBJ databases">
        <authorList>
            <person name="Gaulin E."/>
            <person name="Dumas B."/>
        </authorList>
    </citation>
    <scope>NUCLEOTIDE SEQUENCE [LARGE SCALE GENOMIC DNA]</scope>
    <source>
        <strain evidence="2">CBS 568.67</strain>
    </source>
</reference>
<gene>
    <name evidence="2" type="primary">Aste57867_15424</name>
    <name evidence="1" type="ORF">As57867_015368</name>
    <name evidence="2" type="ORF">ASTE57867_15424</name>
</gene>
<dbReference type="EMBL" id="CAADRA010005700">
    <property type="protein sequence ID" value="VFT92226.1"/>
    <property type="molecule type" value="Genomic_DNA"/>
</dbReference>
<protein>
    <submittedName>
        <fullName evidence="2">Aste57867_15424 protein</fullName>
    </submittedName>
</protein>
<reference evidence="1" key="2">
    <citation type="submission" date="2019-06" db="EMBL/GenBank/DDBJ databases">
        <title>Genomics analysis of Aphanomyces spp. identifies a new class of oomycete effector associated with host adaptation.</title>
        <authorList>
            <person name="Gaulin E."/>
        </authorList>
    </citation>
    <scope>NUCLEOTIDE SEQUENCE</scope>
    <source>
        <strain evidence="1">CBS 578.67</strain>
    </source>
</reference>
<organism evidence="2 3">
    <name type="scientific">Aphanomyces stellatus</name>
    <dbReference type="NCBI Taxonomy" id="120398"/>
    <lineage>
        <taxon>Eukaryota</taxon>
        <taxon>Sar</taxon>
        <taxon>Stramenopiles</taxon>
        <taxon>Oomycota</taxon>
        <taxon>Saprolegniomycetes</taxon>
        <taxon>Saprolegniales</taxon>
        <taxon>Verrucalvaceae</taxon>
        <taxon>Aphanomyces</taxon>
    </lineage>
</organism>
<sequence>MRPESRKCVYHRKKGICAVVPCRNQVNKRGLCLAHGARTDPCSVLGCTIRARSRGLCFSHSKCIKSAPSASEPLLTYPLALPLDGLLYDTDFDDILSGQYIKDVPWSLPLCMTTPVDYLIATSIGEANGDDGPP</sequence>
<evidence type="ECO:0000313" key="1">
    <source>
        <dbReference type="EMBL" id="KAF0693559.1"/>
    </source>
</evidence>